<dbReference type="GeneID" id="14407319"/>
<dbReference type="Gene3D" id="3.40.630.90">
    <property type="match status" value="1"/>
</dbReference>
<dbReference type="AlphaFoldDB" id="L0L033"/>
<dbReference type="Proteomes" id="UP000010866">
    <property type="component" value="Chromosome"/>
</dbReference>
<protein>
    <submittedName>
        <fullName evidence="2">Acetyltransferase, N-acetylglutamate synthase</fullName>
    </submittedName>
</protein>
<name>L0L033_METHD</name>
<dbReference type="InterPro" id="IPR000182">
    <property type="entry name" value="GNAT_dom"/>
</dbReference>
<dbReference type="InterPro" id="IPR041496">
    <property type="entry name" value="YitH/HolE_GNAT"/>
</dbReference>
<dbReference type="PANTHER" id="PTHR47237:SF1">
    <property type="entry name" value="SLL0310 PROTEIN"/>
    <property type="match status" value="1"/>
</dbReference>
<dbReference type="HOGENOM" id="CLU_054109_0_0_2"/>
<dbReference type="Gene3D" id="3.40.630.30">
    <property type="match status" value="1"/>
</dbReference>
<dbReference type="PANTHER" id="PTHR47237">
    <property type="entry name" value="SLL0310 PROTEIN"/>
    <property type="match status" value="1"/>
</dbReference>
<dbReference type="Pfam" id="PF18014">
    <property type="entry name" value="Acetyltransf_18"/>
    <property type="match status" value="1"/>
</dbReference>
<gene>
    <name evidence="2" type="ordered locus">Metho_1510</name>
</gene>
<sequence>MDKDLDMVQDLDIIKGLNIRIMNREEVQFAIEMAASEGWNTGIYDGDLFYEADNNGFFIAEFEGKPVGCASAVAYDDKFGFFGLYVVKPEFQNKGIGMKLTEKCMEYLGDRNIGLDGVAENEEKYQLVMKFRSSYSNLRFEGRGGGQIPDGLVKLSEVPFEKLLEYDRRMFPAPRSGFLKLWIDQPDSYACAVLEDGELKGYGVIRKCWKGYKVGPLFADDKDIAKKIFKALRASAPKENIYLDVPQPNRAAMEIAKKYNMTVMFKTIRMYSQKEPDIELDKVYGVTSFELG</sequence>
<dbReference type="RefSeq" id="WP_015324878.1">
    <property type="nucleotide sequence ID" value="NC_019977.1"/>
</dbReference>
<proteinExistence type="predicted"/>
<dbReference type="STRING" id="867904.Metho_1510"/>
<dbReference type="PROSITE" id="PS51186">
    <property type="entry name" value="GNAT"/>
    <property type="match status" value="1"/>
</dbReference>
<keyword evidence="2" id="KW-0808">Transferase</keyword>
<dbReference type="GO" id="GO:0016747">
    <property type="term" value="F:acyltransferase activity, transferring groups other than amino-acyl groups"/>
    <property type="evidence" value="ECO:0007669"/>
    <property type="project" value="InterPro"/>
</dbReference>
<feature type="domain" description="N-acetyltransferase" evidence="1">
    <location>
        <begin position="17"/>
        <end position="165"/>
    </location>
</feature>
<dbReference type="InterPro" id="IPR016181">
    <property type="entry name" value="Acyl_CoA_acyltransferase"/>
</dbReference>
<dbReference type="Pfam" id="PF00583">
    <property type="entry name" value="Acetyltransf_1"/>
    <property type="match status" value="1"/>
</dbReference>
<dbReference type="InterPro" id="IPR052729">
    <property type="entry name" value="Acyl/Acetyltrans_Enzymes"/>
</dbReference>
<evidence type="ECO:0000259" key="1">
    <source>
        <dbReference type="PROSITE" id="PS51186"/>
    </source>
</evidence>
<keyword evidence="3" id="KW-1185">Reference proteome</keyword>
<dbReference type="KEGG" id="mhz:Metho_1510"/>
<dbReference type="SUPFAM" id="SSF55729">
    <property type="entry name" value="Acyl-CoA N-acyltransferases (Nat)"/>
    <property type="match status" value="1"/>
</dbReference>
<accession>L0L033</accession>
<dbReference type="CDD" id="cd04301">
    <property type="entry name" value="NAT_SF"/>
    <property type="match status" value="1"/>
</dbReference>
<reference evidence="3" key="1">
    <citation type="submission" date="2012-02" db="EMBL/GenBank/DDBJ databases">
        <title>Complete sequence of chromosome of Methanomethylovorans hollandica DSM 15978.</title>
        <authorList>
            <person name="Lucas S."/>
            <person name="Copeland A."/>
            <person name="Lapidus A."/>
            <person name="Glavina del Rio T."/>
            <person name="Dalin E."/>
            <person name="Tice H."/>
            <person name="Bruce D."/>
            <person name="Goodwin L."/>
            <person name="Pitluck S."/>
            <person name="Peters L."/>
            <person name="Mikhailova N."/>
            <person name="Held B."/>
            <person name="Kyrpides N."/>
            <person name="Mavromatis K."/>
            <person name="Ivanova N."/>
            <person name="Brettin T."/>
            <person name="Detter J.C."/>
            <person name="Han C."/>
            <person name="Larimer F."/>
            <person name="Land M."/>
            <person name="Hauser L."/>
            <person name="Markowitz V."/>
            <person name="Cheng J.-F."/>
            <person name="Hugenholtz P."/>
            <person name="Woyke T."/>
            <person name="Wu D."/>
            <person name="Spring S."/>
            <person name="Schroeder M."/>
            <person name="Brambilla E."/>
            <person name="Klenk H.-P."/>
            <person name="Eisen J.A."/>
        </authorList>
    </citation>
    <scope>NUCLEOTIDE SEQUENCE [LARGE SCALE GENOMIC DNA]</scope>
    <source>
        <strain evidence="3">DSM 15978 / NBRC 107637 / DMS1</strain>
    </source>
</reference>
<dbReference type="EMBL" id="CP003362">
    <property type="protein sequence ID" value="AGB49713.1"/>
    <property type="molecule type" value="Genomic_DNA"/>
</dbReference>
<organism evidence="2 3">
    <name type="scientific">Methanomethylovorans hollandica (strain DSM 15978 / NBRC 107637 / DMS1)</name>
    <dbReference type="NCBI Taxonomy" id="867904"/>
    <lineage>
        <taxon>Archaea</taxon>
        <taxon>Methanobacteriati</taxon>
        <taxon>Methanobacteriota</taxon>
        <taxon>Stenosarchaea group</taxon>
        <taxon>Methanomicrobia</taxon>
        <taxon>Methanosarcinales</taxon>
        <taxon>Methanosarcinaceae</taxon>
        <taxon>Methanomethylovorans</taxon>
    </lineage>
</organism>
<evidence type="ECO:0000313" key="2">
    <source>
        <dbReference type="EMBL" id="AGB49713.1"/>
    </source>
</evidence>
<evidence type="ECO:0000313" key="3">
    <source>
        <dbReference type="Proteomes" id="UP000010866"/>
    </source>
</evidence>